<protein>
    <recommendedName>
        <fullName evidence="3">Peptidase A2 domain-containing protein</fullName>
    </recommendedName>
</protein>
<evidence type="ECO:0000313" key="2">
    <source>
        <dbReference type="Proteomes" id="UP000230052"/>
    </source>
</evidence>
<proteinExistence type="predicted"/>
<dbReference type="Proteomes" id="UP000230052">
    <property type="component" value="Unassembled WGS sequence"/>
</dbReference>
<sequence length="162" mass="18920">MARFPYGYHFNPHRCAELVKCKFYPILKIGLFYNAKSILVESYIDTGSQWCLFNNNISKHLGIVDYRATKEEIDISGAGGKHQDNIAYFHDVLLKVYKNKKINSKNYWEIKTKIGFLKKEIGCAGILGMYGFLDKFTFKSNISKGYFEISRVYDKKERMVRK</sequence>
<comment type="caution">
    <text evidence="1">The sequence shown here is derived from an EMBL/GenBank/DDBJ whole genome shotgun (WGS) entry which is preliminary data.</text>
</comment>
<name>A0A2J0L3V4_9BACT</name>
<dbReference type="AlphaFoldDB" id="A0A2J0L3V4"/>
<evidence type="ECO:0000313" key="1">
    <source>
        <dbReference type="EMBL" id="PIU41946.1"/>
    </source>
</evidence>
<organism evidence="1 2">
    <name type="scientific">Candidatus Aquitaenariimonas noxiae</name>
    <dbReference type="NCBI Taxonomy" id="1974741"/>
    <lineage>
        <taxon>Bacteria</taxon>
        <taxon>Pseudomonadati</taxon>
        <taxon>Candidatus Omnitrophota</taxon>
        <taxon>Candidatus Aquitaenariimonas</taxon>
    </lineage>
</organism>
<dbReference type="EMBL" id="PEWV01000026">
    <property type="protein sequence ID" value="PIU41946.1"/>
    <property type="molecule type" value="Genomic_DNA"/>
</dbReference>
<evidence type="ECO:0008006" key="3">
    <source>
        <dbReference type="Google" id="ProtNLM"/>
    </source>
</evidence>
<gene>
    <name evidence="1" type="ORF">COS99_02785</name>
</gene>
<accession>A0A2J0L3V4</accession>
<reference evidence="1 2" key="1">
    <citation type="submission" date="2017-09" db="EMBL/GenBank/DDBJ databases">
        <title>Depth-based differentiation of microbial function through sediment-hosted aquifers and enrichment of novel symbionts in the deep terrestrial subsurface.</title>
        <authorList>
            <person name="Probst A.J."/>
            <person name="Ladd B."/>
            <person name="Jarett J.K."/>
            <person name="Geller-Mcgrath D.E."/>
            <person name="Sieber C.M."/>
            <person name="Emerson J.B."/>
            <person name="Anantharaman K."/>
            <person name="Thomas B.C."/>
            <person name="Malmstrom R."/>
            <person name="Stieglmeier M."/>
            <person name="Klingl A."/>
            <person name="Woyke T."/>
            <person name="Ryan C.M."/>
            <person name="Banfield J.F."/>
        </authorList>
    </citation>
    <scope>NUCLEOTIDE SEQUENCE [LARGE SCALE GENOMIC DNA]</scope>
    <source>
        <strain evidence="1">CG07_land_8_20_14_0_80_42_15</strain>
    </source>
</reference>